<keyword evidence="6" id="KW-0539">Nucleus</keyword>
<feature type="compositionally biased region" description="Low complexity" evidence="8">
    <location>
        <begin position="1010"/>
        <end position="1024"/>
    </location>
</feature>
<dbReference type="SUPFAM" id="SSF57667">
    <property type="entry name" value="beta-beta-alpha zinc fingers"/>
    <property type="match status" value="4"/>
</dbReference>
<evidence type="ECO:0000256" key="3">
    <source>
        <dbReference type="ARBA" id="ARBA00022737"/>
    </source>
</evidence>
<feature type="region of interest" description="Disordered" evidence="8">
    <location>
        <begin position="341"/>
        <end position="365"/>
    </location>
</feature>
<dbReference type="Gene3D" id="3.30.160.60">
    <property type="entry name" value="Classic Zinc Finger"/>
    <property type="match status" value="4"/>
</dbReference>
<evidence type="ECO:0000256" key="1">
    <source>
        <dbReference type="ARBA" id="ARBA00004123"/>
    </source>
</evidence>
<evidence type="ECO:0000256" key="4">
    <source>
        <dbReference type="ARBA" id="ARBA00022771"/>
    </source>
</evidence>
<evidence type="ECO:0000256" key="8">
    <source>
        <dbReference type="SAM" id="MobiDB-lite"/>
    </source>
</evidence>
<name>A0AAE0XVF8_9GAST</name>
<proteinExistence type="predicted"/>
<accession>A0AAE0XVF8</accession>
<keyword evidence="2" id="KW-0479">Metal-binding</keyword>
<feature type="region of interest" description="Disordered" evidence="8">
    <location>
        <begin position="128"/>
        <end position="165"/>
    </location>
</feature>
<dbReference type="InterPro" id="IPR050688">
    <property type="entry name" value="Zinc_finger/UBP_domain"/>
</dbReference>
<feature type="domain" description="C2H2-type" evidence="9">
    <location>
        <begin position="762"/>
        <end position="789"/>
    </location>
</feature>
<evidence type="ECO:0000256" key="7">
    <source>
        <dbReference type="PROSITE-ProRule" id="PRU00042"/>
    </source>
</evidence>
<dbReference type="Proteomes" id="UP001283361">
    <property type="component" value="Unassembled WGS sequence"/>
</dbReference>
<dbReference type="Pfam" id="PF00096">
    <property type="entry name" value="zf-C2H2"/>
    <property type="match status" value="1"/>
</dbReference>
<feature type="region of interest" description="Disordered" evidence="8">
    <location>
        <begin position="1"/>
        <end position="40"/>
    </location>
</feature>
<feature type="region of interest" description="Disordered" evidence="8">
    <location>
        <begin position="383"/>
        <end position="422"/>
    </location>
</feature>
<gene>
    <name evidence="10" type="ORF">RRG08_002837</name>
</gene>
<evidence type="ECO:0000256" key="5">
    <source>
        <dbReference type="ARBA" id="ARBA00022833"/>
    </source>
</evidence>
<feature type="domain" description="C2H2-type" evidence="9">
    <location>
        <begin position="677"/>
        <end position="700"/>
    </location>
</feature>
<reference evidence="10" key="1">
    <citation type="journal article" date="2023" name="G3 (Bethesda)">
        <title>A reference genome for the long-term kleptoplast-retaining sea slug Elysia crispata morphotype clarki.</title>
        <authorList>
            <person name="Eastman K.E."/>
            <person name="Pendleton A.L."/>
            <person name="Shaikh M.A."/>
            <person name="Suttiyut T."/>
            <person name="Ogas R."/>
            <person name="Tomko P."/>
            <person name="Gavelis G."/>
            <person name="Widhalm J.R."/>
            <person name="Wisecaver J.H."/>
        </authorList>
    </citation>
    <scope>NUCLEOTIDE SEQUENCE</scope>
    <source>
        <strain evidence="10">ECLA1</strain>
    </source>
</reference>
<dbReference type="EMBL" id="JAWDGP010007584">
    <property type="protein sequence ID" value="KAK3712507.1"/>
    <property type="molecule type" value="Genomic_DNA"/>
</dbReference>
<evidence type="ECO:0000256" key="6">
    <source>
        <dbReference type="ARBA" id="ARBA00023242"/>
    </source>
</evidence>
<evidence type="ECO:0000313" key="11">
    <source>
        <dbReference type="Proteomes" id="UP001283361"/>
    </source>
</evidence>
<dbReference type="SMART" id="SM00355">
    <property type="entry name" value="ZnF_C2H2"/>
    <property type="match status" value="9"/>
</dbReference>
<protein>
    <recommendedName>
        <fullName evidence="9">C2H2-type domain-containing protein</fullName>
    </recommendedName>
</protein>
<comment type="caution">
    <text evidence="10">The sequence shown here is derived from an EMBL/GenBank/DDBJ whole genome shotgun (WGS) entry which is preliminary data.</text>
</comment>
<dbReference type="PANTHER" id="PTHR24403:SF67">
    <property type="entry name" value="FI01116P-RELATED"/>
    <property type="match status" value="1"/>
</dbReference>
<comment type="subcellular location">
    <subcellularLocation>
        <location evidence="1">Nucleus</location>
    </subcellularLocation>
</comment>
<feature type="region of interest" description="Disordered" evidence="8">
    <location>
        <begin position="1006"/>
        <end position="1071"/>
    </location>
</feature>
<dbReference type="PANTHER" id="PTHR24403">
    <property type="entry name" value="ZINC FINGER PROTEIN"/>
    <property type="match status" value="1"/>
</dbReference>
<feature type="domain" description="C2H2-type" evidence="9">
    <location>
        <begin position="735"/>
        <end position="762"/>
    </location>
</feature>
<feature type="compositionally biased region" description="Polar residues" evidence="8">
    <location>
        <begin position="466"/>
        <end position="483"/>
    </location>
</feature>
<feature type="region of interest" description="Disordered" evidence="8">
    <location>
        <begin position="924"/>
        <end position="952"/>
    </location>
</feature>
<dbReference type="GO" id="GO:0045944">
    <property type="term" value="P:positive regulation of transcription by RNA polymerase II"/>
    <property type="evidence" value="ECO:0007669"/>
    <property type="project" value="TreeGrafter"/>
</dbReference>
<feature type="compositionally biased region" description="Basic and acidic residues" evidence="8">
    <location>
        <begin position="1050"/>
        <end position="1065"/>
    </location>
</feature>
<dbReference type="FunFam" id="3.30.160.60:FF:001498">
    <property type="entry name" value="Zinc finger protein 404"/>
    <property type="match status" value="1"/>
</dbReference>
<dbReference type="PROSITE" id="PS50157">
    <property type="entry name" value="ZINC_FINGER_C2H2_2"/>
    <property type="match status" value="4"/>
</dbReference>
<evidence type="ECO:0000313" key="10">
    <source>
        <dbReference type="EMBL" id="KAK3712507.1"/>
    </source>
</evidence>
<feature type="compositionally biased region" description="Basic and acidic residues" evidence="8">
    <location>
        <begin position="138"/>
        <end position="154"/>
    </location>
</feature>
<feature type="domain" description="C2H2-type" evidence="9">
    <location>
        <begin position="707"/>
        <end position="734"/>
    </location>
</feature>
<keyword evidence="3" id="KW-0677">Repeat</keyword>
<evidence type="ECO:0000259" key="9">
    <source>
        <dbReference type="PROSITE" id="PS50157"/>
    </source>
</evidence>
<keyword evidence="11" id="KW-1185">Reference proteome</keyword>
<dbReference type="InterPro" id="IPR013087">
    <property type="entry name" value="Znf_C2H2_type"/>
</dbReference>
<keyword evidence="5" id="KW-0862">Zinc</keyword>
<dbReference type="GO" id="GO:0008270">
    <property type="term" value="F:zinc ion binding"/>
    <property type="evidence" value="ECO:0007669"/>
    <property type="project" value="UniProtKB-KW"/>
</dbReference>
<dbReference type="InterPro" id="IPR036236">
    <property type="entry name" value="Znf_C2H2_sf"/>
</dbReference>
<sequence>MQAVNQGVMDEENSTLLVTGPPGPDVGGEGAGESDMVSDPSRQTITLSLDTATQYLLQQQGINTQAIEMDDGTYQLFEQPVIQVQREDGTLEAQTLHVEVLQALHGELVQQLQPTLDVGYSLVGQDEEEEAAMTNEESITKGREDDDGIRHCSEESENVASQEPDDVFKVLKKEVENADDAEAQQEKNSQDLESIADQSADSEAVPDSEKTPSIVLKPPSQKEADFTNPIPLSNQTVITVNGKKCVLQYDAKTQQVCAYPIKTKSGKRRGRPRLTEAEKVAARQRKIQMQMELASSASITAAPSEKSSAAETLLELSNTGSGGIRRSGRARKKAKLLDDFEELEDSEEDDGPAFEDNQDKDPDISLDLADTKRKRVMTPKKELLPTFSGGTLPGFPPPELKRGRGRPRRYPLPGQQNPPRSIPAVMLPSADGQTLVMAPIQDLQNLQQIRRQLPQLIPKPPEHTTDGSLSTTQGEGSDNQNLVLTCTDGDSLPLDASGVLDSSSIIPQALQGDSIHLDGESADSCDQGDGLDTSSSSLLNLMATSSVVGDKSKSEVTESQPQPTVIQIPDNLLASLGFKKDPVKIGLKASERELEKLKCPKCDFQCYYAQQYRNHIATHGDDIHKCKCCSFISLDPEELLQHFKENHPRCICPECGYMAEHAYIIKRHMMRHDVKSCTCNICGKIYKDMYILKMHIKMVHMPAEVLFECDVCSKKFTRKAHLKRHMRTHEPEKPFKCSLCDYRGCERSDISKHMLIHQEPKHVCERCGKTFRHIKNKELHVKRHYGQRDYKCGVCDFFGYTFTDIRKHIERKHQDIKTLICDKCGRHFRNELALKEHLQTCNVMMIEQVLAIPTSGGRTSQATIRIPTHHLGSLGGVVALDSSGTPGLNSESAAMVGVDGATSQGVSIMVASAPPEQHLGLVQTGTMEEEDEDEEEELEEQEDQETSGEGHSMHLIEGTILKDGEDGVRHVLSSQETSTHFTTTSADIHLISSSVVTANPSNIITMAGDGPQTQQGQTSQVPQTEVSIPDGVDEQLQSNQLTAGGSRPSPEIRDSSQHRGMEYRNWRKQFH</sequence>
<feature type="compositionally biased region" description="Acidic residues" evidence="8">
    <location>
        <begin position="341"/>
        <end position="356"/>
    </location>
</feature>
<dbReference type="GO" id="GO:0005634">
    <property type="term" value="C:nucleus"/>
    <property type="evidence" value="ECO:0007669"/>
    <property type="project" value="UniProtKB-SubCell"/>
</dbReference>
<feature type="region of interest" description="Disordered" evidence="8">
    <location>
        <begin position="179"/>
        <end position="229"/>
    </location>
</feature>
<keyword evidence="4 7" id="KW-0863">Zinc-finger</keyword>
<feature type="compositionally biased region" description="Acidic residues" evidence="8">
    <location>
        <begin position="927"/>
        <end position="946"/>
    </location>
</feature>
<dbReference type="PROSITE" id="PS00028">
    <property type="entry name" value="ZINC_FINGER_C2H2_1"/>
    <property type="match status" value="2"/>
</dbReference>
<feature type="region of interest" description="Disordered" evidence="8">
    <location>
        <begin position="456"/>
        <end position="483"/>
    </location>
</feature>
<organism evidence="10 11">
    <name type="scientific">Elysia crispata</name>
    <name type="common">lettuce slug</name>
    <dbReference type="NCBI Taxonomy" id="231223"/>
    <lineage>
        <taxon>Eukaryota</taxon>
        <taxon>Metazoa</taxon>
        <taxon>Spiralia</taxon>
        <taxon>Lophotrochozoa</taxon>
        <taxon>Mollusca</taxon>
        <taxon>Gastropoda</taxon>
        <taxon>Heterobranchia</taxon>
        <taxon>Euthyneura</taxon>
        <taxon>Panpulmonata</taxon>
        <taxon>Sacoglossa</taxon>
        <taxon>Placobranchoidea</taxon>
        <taxon>Plakobranchidae</taxon>
        <taxon>Elysia</taxon>
    </lineage>
</organism>
<dbReference type="AlphaFoldDB" id="A0AAE0XVF8"/>
<evidence type="ECO:0000256" key="2">
    <source>
        <dbReference type="ARBA" id="ARBA00022723"/>
    </source>
</evidence>